<name>A0ABT0I770_9ACTN</name>
<comment type="caution">
    <text evidence="2">The sequence shown here is derived from an EMBL/GenBank/DDBJ whole genome shotgun (WGS) entry which is preliminary data.</text>
</comment>
<protein>
    <submittedName>
        <fullName evidence="2">Uncharacterized protein</fullName>
    </submittedName>
</protein>
<dbReference type="RefSeq" id="WP_248632376.1">
    <property type="nucleotide sequence ID" value="NZ_JALPTH010000005.1"/>
</dbReference>
<dbReference type="EMBL" id="JALPTH010000005">
    <property type="protein sequence ID" value="MCK8677142.1"/>
    <property type="molecule type" value="Genomic_DNA"/>
</dbReference>
<sequence length="356" mass="38432">MPTCFVLAPTRMATPSPTGAADAGTAPRSALLYEEVVRPVCEQFGFRLVRADREPGSGLLSERSLRHLVEEDVVVADLSCATPDVVHSLRVRRATGRRTVHLHAADGAAVTDLPLPAVEFSPLPGGAADARHRLADALVEAFGVAAPRPPAPTSALAPVTHPAPDDPSREEGEGPGMFDLAAAAETAMESITDDMADLDAAFADFAAMGTLIGEEMSRLDAGAPMSARLAMVNRFAKAIEGPADEMEASATRFAARMEVAAEAMNAFLRWMRDTPRDEWPDTVDAMLDDMVVTAREMREATTALQQFMSLMEMLGTVSRRLRRPTRRVGATMRTLFGTVQVFEEWAVTATELRQQR</sequence>
<evidence type="ECO:0000256" key="1">
    <source>
        <dbReference type="SAM" id="MobiDB-lite"/>
    </source>
</evidence>
<evidence type="ECO:0000313" key="3">
    <source>
        <dbReference type="Proteomes" id="UP001522868"/>
    </source>
</evidence>
<accession>A0ABT0I770</accession>
<feature type="compositionally biased region" description="Basic and acidic residues" evidence="1">
    <location>
        <begin position="163"/>
        <end position="172"/>
    </location>
</feature>
<feature type="region of interest" description="Disordered" evidence="1">
    <location>
        <begin position="149"/>
        <end position="174"/>
    </location>
</feature>
<reference evidence="2 3" key="1">
    <citation type="submission" date="2022-04" db="EMBL/GenBank/DDBJ databases">
        <title>Streptomyces sp. nov. LCR6-01 isolated from Lichen of Dirinaria sp.</title>
        <authorList>
            <person name="Kanchanasin P."/>
            <person name="Tanasupawat S."/>
            <person name="Phongsopitanun W."/>
        </authorList>
    </citation>
    <scope>NUCLEOTIDE SEQUENCE [LARGE SCALE GENOMIC DNA]</scope>
    <source>
        <strain evidence="2 3">LCR6-01</strain>
    </source>
</reference>
<dbReference type="Proteomes" id="UP001522868">
    <property type="component" value="Unassembled WGS sequence"/>
</dbReference>
<organism evidence="2 3">
    <name type="scientific">Streptomyces lichenis</name>
    <dbReference type="NCBI Taxonomy" id="2306967"/>
    <lineage>
        <taxon>Bacteria</taxon>
        <taxon>Bacillati</taxon>
        <taxon>Actinomycetota</taxon>
        <taxon>Actinomycetes</taxon>
        <taxon>Kitasatosporales</taxon>
        <taxon>Streptomycetaceae</taxon>
        <taxon>Streptomyces</taxon>
    </lineage>
</organism>
<gene>
    <name evidence="2" type="ORF">M1O15_07005</name>
</gene>
<keyword evidence="3" id="KW-1185">Reference proteome</keyword>
<evidence type="ECO:0000313" key="2">
    <source>
        <dbReference type="EMBL" id="MCK8677142.1"/>
    </source>
</evidence>
<proteinExistence type="predicted"/>